<dbReference type="SUPFAM" id="SSF55073">
    <property type="entry name" value="Nucleotide cyclase"/>
    <property type="match status" value="1"/>
</dbReference>
<dbReference type="InterPro" id="IPR043128">
    <property type="entry name" value="Rev_trsase/Diguanyl_cyclase"/>
</dbReference>
<dbReference type="Pfam" id="PF00989">
    <property type="entry name" value="PAS"/>
    <property type="match status" value="1"/>
</dbReference>
<dbReference type="SMART" id="SM00267">
    <property type="entry name" value="GGDEF"/>
    <property type="match status" value="1"/>
</dbReference>
<comment type="catalytic activity">
    <reaction evidence="1">
        <text>3',3'-c-di-GMP + H2O = 5'-phosphoguanylyl(3'-&gt;5')guanosine + H(+)</text>
        <dbReference type="Rhea" id="RHEA:24902"/>
        <dbReference type="ChEBI" id="CHEBI:15377"/>
        <dbReference type="ChEBI" id="CHEBI:15378"/>
        <dbReference type="ChEBI" id="CHEBI:58754"/>
        <dbReference type="ChEBI" id="CHEBI:58805"/>
        <dbReference type="EC" id="3.1.4.52"/>
    </reaction>
    <physiologicalReaction direction="left-to-right" evidence="1">
        <dbReference type="Rhea" id="RHEA:24903"/>
    </physiologicalReaction>
</comment>
<dbReference type="FunFam" id="3.20.20.450:FF:000001">
    <property type="entry name" value="Cyclic di-GMP phosphodiesterase yahA"/>
    <property type="match status" value="1"/>
</dbReference>
<dbReference type="Gene3D" id="3.30.70.270">
    <property type="match status" value="1"/>
</dbReference>
<evidence type="ECO:0000313" key="6">
    <source>
        <dbReference type="EMBL" id="OGI40288.1"/>
    </source>
</evidence>
<dbReference type="Pfam" id="PF00990">
    <property type="entry name" value="GGDEF"/>
    <property type="match status" value="1"/>
</dbReference>
<dbReference type="AlphaFoldDB" id="A0A1F6T560"/>
<protein>
    <recommendedName>
        <fullName evidence="8">Diguanylate cyclase</fullName>
    </recommendedName>
</protein>
<evidence type="ECO:0000259" key="2">
    <source>
        <dbReference type="PROSITE" id="PS50112"/>
    </source>
</evidence>
<dbReference type="SMART" id="SM00091">
    <property type="entry name" value="PAS"/>
    <property type="match status" value="3"/>
</dbReference>
<comment type="caution">
    <text evidence="6">The sequence shown here is derived from an EMBL/GenBank/DDBJ whole genome shotgun (WGS) entry which is preliminary data.</text>
</comment>
<dbReference type="GO" id="GO:0071111">
    <property type="term" value="F:cyclic-guanylate-specific phosphodiesterase activity"/>
    <property type="evidence" value="ECO:0007669"/>
    <property type="project" value="UniProtKB-EC"/>
</dbReference>
<name>A0A1F6T560_9PROT</name>
<feature type="domain" description="PAC" evidence="3">
    <location>
        <begin position="109"/>
        <end position="163"/>
    </location>
</feature>
<dbReference type="Proteomes" id="UP000179334">
    <property type="component" value="Unassembled WGS sequence"/>
</dbReference>
<dbReference type="InterPro" id="IPR012226">
    <property type="entry name" value="Diguanyl_cyclase/Pdiesterase"/>
</dbReference>
<dbReference type="CDD" id="cd01949">
    <property type="entry name" value="GGDEF"/>
    <property type="match status" value="1"/>
</dbReference>
<dbReference type="FunFam" id="3.30.70.270:FF:000001">
    <property type="entry name" value="Diguanylate cyclase domain protein"/>
    <property type="match status" value="1"/>
</dbReference>
<dbReference type="InterPro" id="IPR035965">
    <property type="entry name" value="PAS-like_dom_sf"/>
</dbReference>
<evidence type="ECO:0008006" key="8">
    <source>
        <dbReference type="Google" id="ProtNLM"/>
    </source>
</evidence>
<dbReference type="Pfam" id="PF13426">
    <property type="entry name" value="PAS_9"/>
    <property type="match status" value="1"/>
</dbReference>
<feature type="non-terminal residue" evidence="6">
    <location>
        <position position="1"/>
    </location>
</feature>
<evidence type="ECO:0000259" key="5">
    <source>
        <dbReference type="PROSITE" id="PS50887"/>
    </source>
</evidence>
<dbReference type="GO" id="GO:0006355">
    <property type="term" value="P:regulation of DNA-templated transcription"/>
    <property type="evidence" value="ECO:0007669"/>
    <property type="project" value="InterPro"/>
</dbReference>
<dbReference type="PROSITE" id="PS50887">
    <property type="entry name" value="GGDEF"/>
    <property type="match status" value="1"/>
</dbReference>
<evidence type="ECO:0000259" key="3">
    <source>
        <dbReference type="PROSITE" id="PS50113"/>
    </source>
</evidence>
<reference evidence="6 7" key="1">
    <citation type="journal article" date="2016" name="Nat. Commun.">
        <title>Thousands of microbial genomes shed light on interconnected biogeochemical processes in an aquifer system.</title>
        <authorList>
            <person name="Anantharaman K."/>
            <person name="Brown C.T."/>
            <person name="Hug L.A."/>
            <person name="Sharon I."/>
            <person name="Castelle C.J."/>
            <person name="Probst A.J."/>
            <person name="Thomas B.C."/>
            <person name="Singh A."/>
            <person name="Wilkins M.J."/>
            <person name="Karaoz U."/>
            <person name="Brodie E.L."/>
            <person name="Williams K.H."/>
            <person name="Hubbard S.S."/>
            <person name="Banfield J.F."/>
        </authorList>
    </citation>
    <scope>NUCLEOTIDE SEQUENCE [LARGE SCALE GENOMIC DNA]</scope>
</reference>
<feature type="domain" description="GGDEF" evidence="5">
    <location>
        <begin position="445"/>
        <end position="578"/>
    </location>
</feature>
<sequence>LVVMDSKPMHDPLAMSAILQICTARASAELERTESDAERHKLSSAVEQTADSVLITNAEGVIQYVNPAYERTTGYTRAEAIGNKPNIVKSGQHDAAFYTRLWDTIRRGEPFRDIFVNRRKNGELYYEEKTITPLKNERGEITHFVSTGKDISERMRSEQEALRVQQFLNSVVENLPNMLFVKDAKDLRFVRFNRAAEELLGYSRTEMLGKGDHDFFPKDEADFFITMDREVLNTGELMDITEEHVHTRHRGTRLLHTRKIPILDERGQPLYLLGLSEDITERKQAEGMLARLGRILDSSSNEIYVFDAESLHFIQTNQGAQRNLGYSMEELKNLTPLDIKPDFNRENFEALLAPLQRGEQEVLSLVTSHRRKDGSLYPVEIRLQLSRAESPPVFVAIVQDITERRQAEERLSYLAYYDTLTGLPNRPRLLERLQQAMVDAERVNRLVAVMFLDLDRFKVINDTLGHHVGDALLKGVAKRLQACVRPGDVIARLGGDEFTVVLANVAHMDDVARVAHKILDSFVQPFRVDGRDLFTTTSIGITIFPFDVHDAEGLLKNADAAMYHAKESGRNVFKFFTSELNVRAERRLKLETALRQALARQEISVHYQPQVDLKSGRIVGMEALARWQHPELGQVPPIEFIPVAEDTGLILPIGAWVLREACRQIKAWHETGFAKLQVAVNISGKQLLQKDFPQQAQTILRETGLAARYLDLELTESILMVDTGAAAAAMQALHALGISFSVDDFGTGYSSLAYLKRFPIDILKIDRSFVRDLATDPNDVAIVKTIIAMARALDMRVIAEGVETYEQLSFLRAQGCDGSQGYYCSKPLTADDFTELLADWKRLSLGKCRLEK</sequence>
<feature type="domain" description="PAS" evidence="2">
    <location>
        <begin position="164"/>
        <end position="235"/>
    </location>
</feature>
<evidence type="ECO:0000313" key="7">
    <source>
        <dbReference type="Proteomes" id="UP000179334"/>
    </source>
</evidence>
<dbReference type="PROSITE" id="PS50112">
    <property type="entry name" value="PAS"/>
    <property type="match status" value="3"/>
</dbReference>
<feature type="domain" description="PAS" evidence="2">
    <location>
        <begin position="38"/>
        <end position="83"/>
    </location>
</feature>
<dbReference type="PIRSF" id="PIRSF005925">
    <property type="entry name" value="Dos"/>
    <property type="match status" value="1"/>
</dbReference>
<feature type="domain" description="EAL" evidence="4">
    <location>
        <begin position="587"/>
        <end position="841"/>
    </location>
</feature>
<dbReference type="InterPro" id="IPR000160">
    <property type="entry name" value="GGDEF_dom"/>
</dbReference>
<dbReference type="Gene3D" id="3.30.450.20">
    <property type="entry name" value="PAS domain"/>
    <property type="match status" value="3"/>
</dbReference>
<dbReference type="SMART" id="SM00052">
    <property type="entry name" value="EAL"/>
    <property type="match status" value="1"/>
</dbReference>
<dbReference type="PANTHER" id="PTHR44757:SF2">
    <property type="entry name" value="BIOFILM ARCHITECTURE MAINTENANCE PROTEIN MBAA"/>
    <property type="match status" value="1"/>
</dbReference>
<dbReference type="PANTHER" id="PTHR44757">
    <property type="entry name" value="DIGUANYLATE CYCLASE DGCP"/>
    <property type="match status" value="1"/>
</dbReference>
<dbReference type="SUPFAM" id="SSF141868">
    <property type="entry name" value="EAL domain-like"/>
    <property type="match status" value="1"/>
</dbReference>
<feature type="domain" description="PAS" evidence="2">
    <location>
        <begin position="288"/>
        <end position="331"/>
    </location>
</feature>
<dbReference type="InterPro" id="IPR052155">
    <property type="entry name" value="Biofilm_reg_signaling"/>
</dbReference>
<dbReference type="NCBIfam" id="TIGR00254">
    <property type="entry name" value="GGDEF"/>
    <property type="match status" value="1"/>
</dbReference>
<accession>A0A1F6T560</accession>
<dbReference type="InterPro" id="IPR000700">
    <property type="entry name" value="PAS-assoc_C"/>
</dbReference>
<gene>
    <name evidence="6" type="ORF">A2V91_07095</name>
</gene>
<dbReference type="CDD" id="cd01948">
    <property type="entry name" value="EAL"/>
    <property type="match status" value="1"/>
</dbReference>
<dbReference type="SUPFAM" id="SSF55785">
    <property type="entry name" value="PYP-like sensor domain (PAS domain)"/>
    <property type="match status" value="3"/>
</dbReference>
<dbReference type="EMBL" id="MFSR01000029">
    <property type="protein sequence ID" value="OGI40288.1"/>
    <property type="molecule type" value="Genomic_DNA"/>
</dbReference>
<dbReference type="PROSITE" id="PS50113">
    <property type="entry name" value="PAC"/>
    <property type="match status" value="3"/>
</dbReference>
<dbReference type="InterPro" id="IPR013656">
    <property type="entry name" value="PAS_4"/>
</dbReference>
<dbReference type="InterPro" id="IPR000014">
    <property type="entry name" value="PAS"/>
</dbReference>
<dbReference type="InterPro" id="IPR001633">
    <property type="entry name" value="EAL_dom"/>
</dbReference>
<evidence type="ECO:0000259" key="4">
    <source>
        <dbReference type="PROSITE" id="PS50883"/>
    </source>
</evidence>
<organism evidence="6 7">
    <name type="scientific">Candidatus Muproteobacteria bacterium RBG_16_64_10</name>
    <dbReference type="NCBI Taxonomy" id="1817757"/>
    <lineage>
        <taxon>Bacteria</taxon>
        <taxon>Pseudomonadati</taxon>
        <taxon>Pseudomonadota</taxon>
        <taxon>Candidatus Muproteobacteria</taxon>
    </lineage>
</organism>
<dbReference type="CDD" id="cd00130">
    <property type="entry name" value="PAS"/>
    <property type="match status" value="3"/>
</dbReference>
<dbReference type="SMART" id="SM00086">
    <property type="entry name" value="PAC"/>
    <property type="match status" value="3"/>
</dbReference>
<evidence type="ECO:0000256" key="1">
    <source>
        <dbReference type="ARBA" id="ARBA00051114"/>
    </source>
</evidence>
<dbReference type="InterPro" id="IPR035919">
    <property type="entry name" value="EAL_sf"/>
</dbReference>
<feature type="domain" description="PAC" evidence="3">
    <location>
        <begin position="239"/>
        <end position="291"/>
    </location>
</feature>
<feature type="domain" description="PAC" evidence="3">
    <location>
        <begin position="356"/>
        <end position="413"/>
    </location>
</feature>
<feature type="non-terminal residue" evidence="6">
    <location>
        <position position="852"/>
    </location>
</feature>
<dbReference type="PROSITE" id="PS50883">
    <property type="entry name" value="EAL"/>
    <property type="match status" value="1"/>
</dbReference>
<dbReference type="InterPro" id="IPR013767">
    <property type="entry name" value="PAS_fold"/>
</dbReference>
<dbReference type="GO" id="GO:0071732">
    <property type="term" value="P:cellular response to nitric oxide"/>
    <property type="evidence" value="ECO:0007669"/>
    <property type="project" value="UniProtKB-ARBA"/>
</dbReference>
<dbReference type="InterPro" id="IPR001610">
    <property type="entry name" value="PAC"/>
</dbReference>
<dbReference type="Gene3D" id="3.20.20.450">
    <property type="entry name" value="EAL domain"/>
    <property type="match status" value="1"/>
</dbReference>
<proteinExistence type="predicted"/>
<dbReference type="Pfam" id="PF00563">
    <property type="entry name" value="EAL"/>
    <property type="match status" value="1"/>
</dbReference>
<dbReference type="Pfam" id="PF08448">
    <property type="entry name" value="PAS_4"/>
    <property type="match status" value="1"/>
</dbReference>
<dbReference type="NCBIfam" id="TIGR00229">
    <property type="entry name" value="sensory_box"/>
    <property type="match status" value="3"/>
</dbReference>
<dbReference type="InterPro" id="IPR029787">
    <property type="entry name" value="Nucleotide_cyclase"/>
</dbReference>